<dbReference type="SUPFAM" id="SSF55729">
    <property type="entry name" value="Acyl-CoA N-acyltransferases (Nat)"/>
    <property type="match status" value="1"/>
</dbReference>
<sequence length="161" mass="18037">MHIQAADTELLMRAAEPADDDFILGLVPRFTSFELPPGRKKLVVSEGIRRDLLKHLDGSQPGSFLFIAETDDGEPAGFLHLQIVNDFFSGKPNCHISDLAVANGWDGKGLGRAMLDFAERFAREHRCERLTLSVFVGNERARRFYEANGFSTEMLRMAKPL</sequence>
<dbReference type="PROSITE" id="PS51186">
    <property type="entry name" value="GNAT"/>
    <property type="match status" value="1"/>
</dbReference>
<dbReference type="Proteomes" id="UP000519004">
    <property type="component" value="Unassembled WGS sequence"/>
</dbReference>
<dbReference type="EMBL" id="JACHHX010000021">
    <property type="protein sequence ID" value="MBB5016534.1"/>
    <property type="molecule type" value="Genomic_DNA"/>
</dbReference>
<accession>A0A7W8DFT1</accession>
<feature type="domain" description="N-acetyltransferase" evidence="3">
    <location>
        <begin position="10"/>
        <end position="161"/>
    </location>
</feature>
<evidence type="ECO:0000313" key="5">
    <source>
        <dbReference type="Proteomes" id="UP000519004"/>
    </source>
</evidence>
<proteinExistence type="predicted"/>
<evidence type="ECO:0000313" key="4">
    <source>
        <dbReference type="EMBL" id="MBB5016534.1"/>
    </source>
</evidence>
<dbReference type="PANTHER" id="PTHR43877:SF2">
    <property type="entry name" value="AMINOALKYLPHOSPHONATE N-ACETYLTRANSFERASE-RELATED"/>
    <property type="match status" value="1"/>
</dbReference>
<keyword evidence="4" id="KW-0689">Ribosomal protein</keyword>
<keyword evidence="1" id="KW-0808">Transferase</keyword>
<reference evidence="4 5" key="1">
    <citation type="submission" date="2020-08" db="EMBL/GenBank/DDBJ databases">
        <title>Genomic Encyclopedia of Type Strains, Phase IV (KMG-IV): sequencing the most valuable type-strain genomes for metagenomic binning, comparative biology and taxonomic classification.</title>
        <authorList>
            <person name="Goeker M."/>
        </authorList>
    </citation>
    <scope>NUCLEOTIDE SEQUENCE [LARGE SCALE GENOMIC DNA]</scope>
    <source>
        <strain evidence="4 5">DSM 25897</strain>
    </source>
</reference>
<keyword evidence="2" id="KW-0012">Acyltransferase</keyword>
<dbReference type="Gene3D" id="3.40.630.30">
    <property type="match status" value="1"/>
</dbReference>
<comment type="caution">
    <text evidence="4">The sequence shown here is derived from an EMBL/GenBank/DDBJ whole genome shotgun (WGS) entry which is preliminary data.</text>
</comment>
<protein>
    <submittedName>
        <fullName evidence="4">Ribosomal protein S18 acetylase RimI-like enzyme</fullName>
    </submittedName>
</protein>
<gene>
    <name evidence="4" type="ORF">HNQ58_002449</name>
</gene>
<dbReference type="InterPro" id="IPR016181">
    <property type="entry name" value="Acyl_CoA_acyltransferase"/>
</dbReference>
<keyword evidence="5" id="KW-1185">Reference proteome</keyword>
<dbReference type="GO" id="GO:0016747">
    <property type="term" value="F:acyltransferase activity, transferring groups other than amino-acyl groups"/>
    <property type="evidence" value="ECO:0007669"/>
    <property type="project" value="InterPro"/>
</dbReference>
<evidence type="ECO:0000256" key="2">
    <source>
        <dbReference type="ARBA" id="ARBA00023315"/>
    </source>
</evidence>
<evidence type="ECO:0000259" key="3">
    <source>
        <dbReference type="PROSITE" id="PS51186"/>
    </source>
</evidence>
<name>A0A7W8DFT1_9GAMM</name>
<dbReference type="CDD" id="cd04301">
    <property type="entry name" value="NAT_SF"/>
    <property type="match status" value="1"/>
</dbReference>
<dbReference type="AlphaFoldDB" id="A0A7W8DFT1"/>
<dbReference type="GO" id="GO:0005840">
    <property type="term" value="C:ribosome"/>
    <property type="evidence" value="ECO:0007669"/>
    <property type="project" value="UniProtKB-KW"/>
</dbReference>
<dbReference type="Pfam" id="PF00583">
    <property type="entry name" value="Acetyltransf_1"/>
    <property type="match status" value="1"/>
</dbReference>
<keyword evidence="4" id="KW-0687">Ribonucleoprotein</keyword>
<dbReference type="InterPro" id="IPR050832">
    <property type="entry name" value="Bact_Acetyltransf"/>
</dbReference>
<evidence type="ECO:0000256" key="1">
    <source>
        <dbReference type="ARBA" id="ARBA00022679"/>
    </source>
</evidence>
<dbReference type="InterPro" id="IPR000182">
    <property type="entry name" value="GNAT_dom"/>
</dbReference>
<organism evidence="4 5">
    <name type="scientific">Rehaibacterium terrae</name>
    <dbReference type="NCBI Taxonomy" id="1341696"/>
    <lineage>
        <taxon>Bacteria</taxon>
        <taxon>Pseudomonadati</taxon>
        <taxon>Pseudomonadota</taxon>
        <taxon>Gammaproteobacteria</taxon>
        <taxon>Lysobacterales</taxon>
        <taxon>Lysobacteraceae</taxon>
        <taxon>Rehaibacterium</taxon>
    </lineage>
</organism>
<dbReference type="PANTHER" id="PTHR43877">
    <property type="entry name" value="AMINOALKYLPHOSPHONATE N-ACETYLTRANSFERASE-RELATED-RELATED"/>
    <property type="match status" value="1"/>
</dbReference>